<accession>A0A1J1LTI8</accession>
<protein>
    <submittedName>
        <fullName evidence="1">Uncharacterized protein</fullName>
    </submittedName>
</protein>
<sequence length="257" mass="30256">MFLTPSLSTNAITYLQSLKVPTQVKDGLDYLEQLRESIILLSLYKINFPDDWNHSKSPVLNFNFNSVHSLRELEFFDLVNERLFPICQNGFELDERLSFIPFIPQNFDWYSLSIDEFEPIEQFLICLYDSSYLQTSWKEHFGINPSDVLTVEQIDWQKLQSLCQTVPEPLSYLYDVMSIIDHSTGNIWLDATLESSIYLEWNQDNIDILTQDWQEALKLKTAFWELKQWLQTEIANQLTLINLWNLAQKDESFSNTA</sequence>
<keyword evidence="2" id="KW-1185">Reference proteome</keyword>
<gene>
    <name evidence="1" type="ORF">PL9214670152</name>
</gene>
<organism evidence="1 2">
    <name type="scientific">Planktothrix tepida PCC 9214</name>
    <dbReference type="NCBI Taxonomy" id="671072"/>
    <lineage>
        <taxon>Bacteria</taxon>
        <taxon>Bacillati</taxon>
        <taxon>Cyanobacteriota</taxon>
        <taxon>Cyanophyceae</taxon>
        <taxon>Oscillatoriophycideae</taxon>
        <taxon>Oscillatoriales</taxon>
        <taxon>Microcoleaceae</taxon>
        <taxon>Planktothrix</taxon>
    </lineage>
</organism>
<reference evidence="2" key="1">
    <citation type="submission" date="2015-10" db="EMBL/GenBank/DDBJ databases">
        <authorList>
            <person name="Regsiter A."/>
            <person name="william w."/>
        </authorList>
    </citation>
    <scope>NUCLEOTIDE SEQUENCE [LARGE SCALE GENOMIC DNA]</scope>
</reference>
<dbReference type="STRING" id="671072.PL9214670152"/>
<proteinExistence type="predicted"/>
<evidence type="ECO:0000313" key="1">
    <source>
        <dbReference type="EMBL" id="CUR35526.1"/>
    </source>
</evidence>
<evidence type="ECO:0000313" key="2">
    <source>
        <dbReference type="Proteomes" id="UP000184315"/>
    </source>
</evidence>
<dbReference type="RefSeq" id="WP_072722485.1">
    <property type="nucleotide sequence ID" value="NZ_LN889815.1"/>
</dbReference>
<dbReference type="AlphaFoldDB" id="A0A1J1LTI8"/>
<name>A0A1J1LTI8_9CYAN</name>
<dbReference type="Proteomes" id="UP000184315">
    <property type="component" value="Unassembled WGS sequence"/>
</dbReference>
<dbReference type="EMBL" id="CZDF01000174">
    <property type="protein sequence ID" value="CUR35526.1"/>
    <property type="molecule type" value="Genomic_DNA"/>
</dbReference>